<reference evidence="2" key="1">
    <citation type="submission" date="2020-02" db="EMBL/GenBank/DDBJ databases">
        <authorList>
            <person name="Meier V. D."/>
        </authorList>
    </citation>
    <scope>NUCLEOTIDE SEQUENCE</scope>
    <source>
        <strain evidence="2">AVDCRST_MAG85</strain>
    </source>
</reference>
<feature type="compositionally biased region" description="Basic and acidic residues" evidence="1">
    <location>
        <begin position="469"/>
        <end position="481"/>
    </location>
</feature>
<feature type="region of interest" description="Disordered" evidence="1">
    <location>
        <begin position="323"/>
        <end position="346"/>
    </location>
</feature>
<feature type="compositionally biased region" description="Basic residues" evidence="1">
    <location>
        <begin position="148"/>
        <end position="162"/>
    </location>
</feature>
<gene>
    <name evidence="2" type="ORF">AVDCRST_MAG85-3186</name>
</gene>
<feature type="compositionally biased region" description="Basic residues" evidence="1">
    <location>
        <begin position="323"/>
        <end position="334"/>
    </location>
</feature>
<feature type="region of interest" description="Disordered" evidence="1">
    <location>
        <begin position="237"/>
        <end position="290"/>
    </location>
</feature>
<feature type="region of interest" description="Disordered" evidence="1">
    <location>
        <begin position="431"/>
        <end position="481"/>
    </location>
</feature>
<dbReference type="AlphaFoldDB" id="A0A6J4TJV9"/>
<feature type="compositionally biased region" description="Basic and acidic residues" evidence="1">
    <location>
        <begin position="46"/>
        <end position="66"/>
    </location>
</feature>
<feature type="compositionally biased region" description="Basic residues" evidence="1">
    <location>
        <begin position="67"/>
        <end position="86"/>
    </location>
</feature>
<evidence type="ECO:0000256" key="1">
    <source>
        <dbReference type="SAM" id="MobiDB-lite"/>
    </source>
</evidence>
<feature type="compositionally biased region" description="Low complexity" evidence="1">
    <location>
        <begin position="166"/>
        <end position="176"/>
    </location>
</feature>
<feature type="region of interest" description="Disordered" evidence="1">
    <location>
        <begin position="30"/>
        <end position="98"/>
    </location>
</feature>
<organism evidence="2">
    <name type="scientific">uncultured Solirubrobacteraceae bacterium</name>
    <dbReference type="NCBI Taxonomy" id="1162706"/>
    <lineage>
        <taxon>Bacteria</taxon>
        <taxon>Bacillati</taxon>
        <taxon>Actinomycetota</taxon>
        <taxon>Thermoleophilia</taxon>
        <taxon>Solirubrobacterales</taxon>
        <taxon>Solirubrobacteraceae</taxon>
        <taxon>environmental samples</taxon>
    </lineage>
</organism>
<feature type="compositionally biased region" description="Basic residues" evidence="1">
    <location>
        <begin position="262"/>
        <end position="273"/>
    </location>
</feature>
<name>A0A6J4TJV9_9ACTN</name>
<feature type="compositionally biased region" description="Basic residues" evidence="1">
    <location>
        <begin position="455"/>
        <end position="464"/>
    </location>
</feature>
<sequence length="481" mass="51992">DRRPSLPARCADRAFCRACGDRRVAAALRRLPRRSGSGGSGGAGVRRTDRSSDRARGRREGADHAGGRRAVRGGVRARARRARRAAVRPAARAAGRRPRARGFRAWGAAHGLAHARAVRAAQAQHGLVVAQRAARAPGCAGDADPVRGRQRHAHRSRRRRRDRLPVVRGAGPPAAAARDRGARERAGQGVHRARPEGLRVRPRPAADGARRDRVACRRARRLPRVGVLLRLRRRQGAVDQRPLAGDGDAGARPRPQVPRRSALPRRRAARVRRVPGQGAARHPRAGRGGRPLPHLLVQPAAACAQRVPAGACRALRLRRGSGRRRRACGVRQRRAPGAGRGAQARHRGVVAVLDDDRRGVRPRLPPARPRLPALPVRAHEGRAVLRHRATLHGLPVPAAPAQLHRRAAAGHGEVLPVEDLVRDAARVQERAARGDGVAGARPRRPRARLASAARRALRRPRRGAGPHGAPDRDPHVGPREV</sequence>
<proteinExistence type="predicted"/>
<feature type="non-terminal residue" evidence="2">
    <location>
        <position position="481"/>
    </location>
</feature>
<feature type="region of interest" description="Disordered" evidence="1">
    <location>
        <begin position="138"/>
        <end position="214"/>
    </location>
</feature>
<dbReference type="EMBL" id="CADCVT010000350">
    <property type="protein sequence ID" value="CAA9525377.1"/>
    <property type="molecule type" value="Genomic_DNA"/>
</dbReference>
<feature type="non-terminal residue" evidence="2">
    <location>
        <position position="1"/>
    </location>
</feature>
<evidence type="ECO:0000313" key="2">
    <source>
        <dbReference type="EMBL" id="CAA9525377.1"/>
    </source>
</evidence>
<accession>A0A6J4TJV9</accession>
<protein>
    <submittedName>
        <fullName evidence="2">Uncharacterized protein</fullName>
    </submittedName>
</protein>
<feature type="compositionally biased region" description="Basic and acidic residues" evidence="1">
    <location>
        <begin position="177"/>
        <end position="186"/>
    </location>
</feature>